<dbReference type="Proteomes" id="UP000030764">
    <property type="component" value="Unassembled WGS sequence"/>
</dbReference>
<evidence type="ECO:0000256" key="1">
    <source>
        <dbReference type="SAM" id="MobiDB-lite"/>
    </source>
</evidence>
<protein>
    <submittedName>
        <fullName evidence="2">Uncharacterized protein</fullName>
    </submittedName>
</protein>
<feature type="non-terminal residue" evidence="2">
    <location>
        <position position="106"/>
    </location>
</feature>
<evidence type="ECO:0000313" key="4">
    <source>
        <dbReference type="Proteomes" id="UP000030764"/>
    </source>
</evidence>
<dbReference type="EMBL" id="KL363235">
    <property type="protein sequence ID" value="KFD51786.1"/>
    <property type="molecule type" value="Genomic_DNA"/>
</dbReference>
<feature type="non-terminal residue" evidence="2">
    <location>
        <position position="1"/>
    </location>
</feature>
<evidence type="ECO:0000313" key="3">
    <source>
        <dbReference type="EMBL" id="KFD59249.1"/>
    </source>
</evidence>
<accession>A0A085M3J0</accession>
<dbReference type="Proteomes" id="UP000030758">
    <property type="component" value="Unassembled WGS sequence"/>
</dbReference>
<feature type="compositionally biased region" description="Basic residues" evidence="1">
    <location>
        <begin position="32"/>
        <end position="46"/>
    </location>
</feature>
<organism evidence="2 4">
    <name type="scientific">Trichuris suis</name>
    <name type="common">pig whipworm</name>
    <dbReference type="NCBI Taxonomy" id="68888"/>
    <lineage>
        <taxon>Eukaryota</taxon>
        <taxon>Metazoa</taxon>
        <taxon>Ecdysozoa</taxon>
        <taxon>Nematoda</taxon>
        <taxon>Enoplea</taxon>
        <taxon>Dorylaimia</taxon>
        <taxon>Trichinellida</taxon>
        <taxon>Trichuridae</taxon>
        <taxon>Trichuris</taxon>
    </lineage>
</organism>
<keyword evidence="4" id="KW-1185">Reference proteome</keyword>
<evidence type="ECO:0000313" key="2">
    <source>
        <dbReference type="EMBL" id="KFD51786.1"/>
    </source>
</evidence>
<feature type="compositionally biased region" description="Basic residues" evidence="1">
    <location>
        <begin position="77"/>
        <end position="89"/>
    </location>
</feature>
<name>A0A085M3J0_9BILA</name>
<proteinExistence type="predicted"/>
<feature type="compositionally biased region" description="Basic and acidic residues" evidence="1">
    <location>
        <begin position="90"/>
        <end position="106"/>
    </location>
</feature>
<gene>
    <name evidence="2" type="ORF">M513_07313</name>
    <name evidence="3" type="ORF">M514_07313</name>
</gene>
<dbReference type="AlphaFoldDB" id="A0A085M3J0"/>
<sequence>CRQLWGTNNPLPVCYRRKTRLCVPPNRKFVKLSHHRPKSVGRRRRLGDRQSSRPKSMTKTTSTTTADGRLLIPTIAARRHTLQMRKKLRDRPEQSRREATLKSEEA</sequence>
<feature type="compositionally biased region" description="Low complexity" evidence="1">
    <location>
        <begin position="53"/>
        <end position="65"/>
    </location>
</feature>
<reference evidence="2 4" key="1">
    <citation type="journal article" date="2014" name="Nat. Genet.">
        <title>Genome and transcriptome of the porcine whipworm Trichuris suis.</title>
        <authorList>
            <person name="Jex A.R."/>
            <person name="Nejsum P."/>
            <person name="Schwarz E.M."/>
            <person name="Hu L."/>
            <person name="Young N.D."/>
            <person name="Hall R.S."/>
            <person name="Korhonen P.K."/>
            <person name="Liao S."/>
            <person name="Thamsborg S."/>
            <person name="Xia J."/>
            <person name="Xu P."/>
            <person name="Wang S."/>
            <person name="Scheerlinck J.P."/>
            <person name="Hofmann A."/>
            <person name="Sternberg P.W."/>
            <person name="Wang J."/>
            <person name="Gasser R.B."/>
        </authorList>
    </citation>
    <scope>NUCLEOTIDE SEQUENCE [LARGE SCALE GENOMIC DNA]</scope>
    <source>
        <strain evidence="3">DCEP-RM93F</strain>
        <strain evidence="2">DCEP-RM93M</strain>
    </source>
</reference>
<feature type="region of interest" description="Disordered" evidence="1">
    <location>
        <begin position="32"/>
        <end position="106"/>
    </location>
</feature>
<dbReference type="EMBL" id="KL368372">
    <property type="protein sequence ID" value="KFD59249.1"/>
    <property type="molecule type" value="Genomic_DNA"/>
</dbReference>